<protein>
    <recommendedName>
        <fullName evidence="2">Ternary complex factor MIP1 leucine-zipper domain-containing protein</fullName>
    </recommendedName>
</protein>
<gene>
    <name evidence="3" type="ORF">M569_07121</name>
</gene>
<feature type="coiled-coil region" evidence="1">
    <location>
        <begin position="28"/>
        <end position="62"/>
    </location>
</feature>
<evidence type="ECO:0000259" key="2">
    <source>
        <dbReference type="Pfam" id="PF14389"/>
    </source>
</evidence>
<dbReference type="InterPro" id="IPR025757">
    <property type="entry name" value="MIP1_Leuzipper"/>
</dbReference>
<dbReference type="Pfam" id="PF14389">
    <property type="entry name" value="Lzipper-MIP1"/>
    <property type="match status" value="1"/>
</dbReference>
<keyword evidence="4" id="KW-1185">Reference proteome</keyword>
<evidence type="ECO:0000256" key="1">
    <source>
        <dbReference type="SAM" id="Coils"/>
    </source>
</evidence>
<dbReference type="PANTHER" id="PTHR46265:SF2">
    <property type="entry name" value="RHO GTPASE-ACTIVATING PROTEIN 7"/>
    <property type="match status" value="1"/>
</dbReference>
<reference evidence="3 4" key="1">
    <citation type="journal article" date="2013" name="BMC Genomics">
        <title>The miniature genome of a carnivorous plant Genlisea aurea contains a low number of genes and short non-coding sequences.</title>
        <authorList>
            <person name="Leushkin E.V."/>
            <person name="Sutormin R.A."/>
            <person name="Nabieva E.R."/>
            <person name="Penin A.A."/>
            <person name="Kondrashov A.S."/>
            <person name="Logacheva M.D."/>
        </authorList>
    </citation>
    <scope>NUCLEOTIDE SEQUENCE [LARGE SCALE GENOMIC DNA]</scope>
</reference>
<name>S8DWQ5_9LAMI</name>
<organism evidence="3 4">
    <name type="scientific">Genlisea aurea</name>
    <dbReference type="NCBI Taxonomy" id="192259"/>
    <lineage>
        <taxon>Eukaryota</taxon>
        <taxon>Viridiplantae</taxon>
        <taxon>Streptophyta</taxon>
        <taxon>Embryophyta</taxon>
        <taxon>Tracheophyta</taxon>
        <taxon>Spermatophyta</taxon>
        <taxon>Magnoliopsida</taxon>
        <taxon>eudicotyledons</taxon>
        <taxon>Gunneridae</taxon>
        <taxon>Pentapetalae</taxon>
        <taxon>asterids</taxon>
        <taxon>lamiids</taxon>
        <taxon>Lamiales</taxon>
        <taxon>Lentibulariaceae</taxon>
        <taxon>Genlisea</taxon>
    </lineage>
</organism>
<accession>S8DWQ5</accession>
<dbReference type="PANTHER" id="PTHR46265">
    <property type="entry name" value="RHO GTPASE-ACTIVATING PROTEIN 7"/>
    <property type="match status" value="1"/>
</dbReference>
<sequence>LAIQRLEIAKNDLRHRIAKEARGNAILQASLERRKQALHERRLALEQDVARLQEQLQAERDLRAALEVGLSMSSGQFSGSRAMDSKTRAELEEIALAEADVARLKQKVAELHQQLNQQRQHHYTSISDACDQYPNPAPQQKYIQQQQQQQQDFDTTLAVCNHERKQRIEDILGPDLKSLKGHHLFSPVNSSRLPPRK</sequence>
<feature type="domain" description="Ternary complex factor MIP1 leucine-zipper" evidence="2">
    <location>
        <begin position="38"/>
        <end position="118"/>
    </location>
</feature>
<dbReference type="InterPro" id="IPR052799">
    <property type="entry name" value="Rho_GAP_Regulators"/>
</dbReference>
<comment type="caution">
    <text evidence="3">The sequence shown here is derived from an EMBL/GenBank/DDBJ whole genome shotgun (WGS) entry which is preliminary data.</text>
</comment>
<feature type="non-terminal residue" evidence="3">
    <location>
        <position position="1"/>
    </location>
</feature>
<dbReference type="OrthoDB" id="910477at2759"/>
<feature type="coiled-coil region" evidence="1">
    <location>
        <begin position="87"/>
        <end position="121"/>
    </location>
</feature>
<dbReference type="AlphaFoldDB" id="S8DWQ5"/>
<evidence type="ECO:0000313" key="3">
    <source>
        <dbReference type="EMBL" id="EPS67653.1"/>
    </source>
</evidence>
<proteinExistence type="predicted"/>
<dbReference type="Proteomes" id="UP000015453">
    <property type="component" value="Unassembled WGS sequence"/>
</dbReference>
<keyword evidence="1" id="KW-0175">Coiled coil</keyword>
<evidence type="ECO:0000313" key="4">
    <source>
        <dbReference type="Proteomes" id="UP000015453"/>
    </source>
</evidence>
<feature type="non-terminal residue" evidence="3">
    <location>
        <position position="197"/>
    </location>
</feature>
<dbReference type="EMBL" id="AUSU01002995">
    <property type="protein sequence ID" value="EPS67653.1"/>
    <property type="molecule type" value="Genomic_DNA"/>
</dbReference>